<evidence type="ECO:0000259" key="2">
    <source>
        <dbReference type="Pfam" id="PF00394"/>
    </source>
</evidence>
<dbReference type="GO" id="GO:0016491">
    <property type="term" value="F:oxidoreductase activity"/>
    <property type="evidence" value="ECO:0007669"/>
    <property type="project" value="InterPro"/>
</dbReference>
<accession>A0AAD5ZSL0</accession>
<comment type="similarity">
    <text evidence="1">Belongs to the multicopper oxidase family.</text>
</comment>
<dbReference type="PANTHER" id="PTHR11709:SF27">
    <property type="entry name" value="OS01G0816700 PROTEIN"/>
    <property type="match status" value="1"/>
</dbReference>
<dbReference type="Gene3D" id="2.60.40.420">
    <property type="entry name" value="Cupredoxins - blue copper proteins"/>
    <property type="match status" value="2"/>
</dbReference>
<name>A0AAD5ZSL0_9POAL</name>
<evidence type="ECO:0000313" key="4">
    <source>
        <dbReference type="EMBL" id="KAJ3703203.1"/>
    </source>
</evidence>
<dbReference type="Proteomes" id="UP001210211">
    <property type="component" value="Unassembled WGS sequence"/>
</dbReference>
<dbReference type="InterPro" id="IPR045087">
    <property type="entry name" value="Cu-oxidase_fam"/>
</dbReference>
<dbReference type="InterPro" id="IPR001117">
    <property type="entry name" value="Cu-oxidase_2nd"/>
</dbReference>
<dbReference type="Pfam" id="PF07731">
    <property type="entry name" value="Cu-oxidase_2"/>
    <property type="match status" value="1"/>
</dbReference>
<protein>
    <submittedName>
        <fullName evidence="4">Uncharacterized protein</fullName>
    </submittedName>
</protein>
<dbReference type="PANTHER" id="PTHR11709">
    <property type="entry name" value="MULTI-COPPER OXIDASE"/>
    <property type="match status" value="1"/>
</dbReference>
<proteinExistence type="inferred from homology"/>
<evidence type="ECO:0000259" key="3">
    <source>
        <dbReference type="Pfam" id="PF07731"/>
    </source>
</evidence>
<keyword evidence="5" id="KW-1185">Reference proteome</keyword>
<reference evidence="4 5" key="1">
    <citation type="journal article" date="2022" name="Cell">
        <title>Repeat-based holocentromeres influence genome architecture and karyotype evolution.</title>
        <authorList>
            <person name="Hofstatter P.G."/>
            <person name="Thangavel G."/>
            <person name="Lux T."/>
            <person name="Neumann P."/>
            <person name="Vondrak T."/>
            <person name="Novak P."/>
            <person name="Zhang M."/>
            <person name="Costa L."/>
            <person name="Castellani M."/>
            <person name="Scott A."/>
            <person name="Toegelov H."/>
            <person name="Fuchs J."/>
            <person name="Mata-Sucre Y."/>
            <person name="Dias Y."/>
            <person name="Vanzela A.L.L."/>
            <person name="Huettel B."/>
            <person name="Almeida C.C.S."/>
            <person name="Simkova H."/>
            <person name="Souza G."/>
            <person name="Pedrosa-Harand A."/>
            <person name="Macas J."/>
            <person name="Mayer K.F.X."/>
            <person name="Houben A."/>
            <person name="Marques A."/>
        </authorList>
    </citation>
    <scope>NUCLEOTIDE SEQUENCE [LARGE SCALE GENOMIC DNA]</scope>
    <source>
        <strain evidence="4">RhyTen1mFocal</strain>
    </source>
</reference>
<evidence type="ECO:0000256" key="1">
    <source>
        <dbReference type="ARBA" id="ARBA00010609"/>
    </source>
</evidence>
<organism evidence="4 5">
    <name type="scientific">Rhynchospora tenuis</name>
    <dbReference type="NCBI Taxonomy" id="198213"/>
    <lineage>
        <taxon>Eukaryota</taxon>
        <taxon>Viridiplantae</taxon>
        <taxon>Streptophyta</taxon>
        <taxon>Embryophyta</taxon>
        <taxon>Tracheophyta</taxon>
        <taxon>Spermatophyta</taxon>
        <taxon>Magnoliopsida</taxon>
        <taxon>Liliopsida</taxon>
        <taxon>Poales</taxon>
        <taxon>Cyperaceae</taxon>
        <taxon>Cyperoideae</taxon>
        <taxon>Rhynchosporeae</taxon>
        <taxon>Rhynchospora</taxon>
    </lineage>
</organism>
<dbReference type="SUPFAM" id="SSF49503">
    <property type="entry name" value="Cupredoxins"/>
    <property type="match status" value="2"/>
</dbReference>
<feature type="domain" description="Plastocyanin-like" evidence="3">
    <location>
        <begin position="239"/>
        <end position="378"/>
    </location>
</feature>
<dbReference type="InterPro" id="IPR011706">
    <property type="entry name" value="Cu-oxidase_C"/>
</dbReference>
<dbReference type="InterPro" id="IPR008972">
    <property type="entry name" value="Cupredoxin"/>
</dbReference>
<gene>
    <name evidence="4" type="ORF">LUZ61_006908</name>
</gene>
<feature type="domain" description="Plastocyanin-like" evidence="2">
    <location>
        <begin position="24"/>
        <end position="158"/>
    </location>
</feature>
<dbReference type="Pfam" id="PF00394">
    <property type="entry name" value="Cu-oxidase"/>
    <property type="match status" value="1"/>
</dbReference>
<dbReference type="GO" id="GO:0005507">
    <property type="term" value="F:copper ion binding"/>
    <property type="evidence" value="ECO:0007669"/>
    <property type="project" value="InterPro"/>
</dbReference>
<comment type="caution">
    <text evidence="4">The sequence shown here is derived from an EMBL/GenBank/DDBJ whole genome shotgun (WGS) entry which is preliminary data.</text>
</comment>
<evidence type="ECO:0000313" key="5">
    <source>
        <dbReference type="Proteomes" id="UP001210211"/>
    </source>
</evidence>
<sequence length="410" mass="46066">MVSICEQILLICFRNDNKLLQCRYTKSHKDLARLLDSGRSIARPAGILINGKSGKNADGKDDAPLFTMEAGKVYRYRICNVGIRTSLNFRIQGHNMKLVEMDGSHTVQNVYESLDVHVGQCYSVLVTADKKPMDYYMVVSTRFMKAVETATAVIHYAGSNTPPSKVLPKVPSGWGWSLNQWRSFRWNLSASAARPNPQGSYHYGQINISRTIKLVNQRTKVGGKVRYAINGVSHVDTKTPLKLAEYFGIAEKTFEYNVIGDVPSAATVQAKIAPNVINAEFRTFVEIVFENPEKAIQSYHLDGYSFFAAGMGPGTWTPQNRRTYNLLDTVSRHTIQVYPKSWTAIMLTFDNAGMWNLCSEIWDRRHLGQQLYVSVISPARSLRDEYDIPTNALRCGNVLGLPLPPPYINN</sequence>
<dbReference type="EMBL" id="JAMRDG010000001">
    <property type="protein sequence ID" value="KAJ3703203.1"/>
    <property type="molecule type" value="Genomic_DNA"/>
</dbReference>
<dbReference type="AlphaFoldDB" id="A0AAD5ZSL0"/>